<dbReference type="CDD" id="cd00180">
    <property type="entry name" value="PKc"/>
    <property type="match status" value="1"/>
</dbReference>
<evidence type="ECO:0000256" key="5">
    <source>
        <dbReference type="ARBA" id="ARBA00022840"/>
    </source>
</evidence>
<dbReference type="Gene3D" id="3.30.200.20">
    <property type="entry name" value="Phosphorylase Kinase, domain 1"/>
    <property type="match status" value="1"/>
</dbReference>
<accession>A0AAD7CE95</accession>
<evidence type="ECO:0000256" key="7">
    <source>
        <dbReference type="SAM" id="MobiDB-lite"/>
    </source>
</evidence>
<feature type="region of interest" description="Disordered" evidence="7">
    <location>
        <begin position="251"/>
        <end position="274"/>
    </location>
</feature>
<gene>
    <name evidence="10" type="ORF">FB45DRAFT_1098824</name>
</gene>
<keyword evidence="8" id="KW-1133">Transmembrane helix</keyword>
<dbReference type="Proteomes" id="UP001221142">
    <property type="component" value="Unassembled WGS sequence"/>
</dbReference>
<dbReference type="PANTHER" id="PTHR24355">
    <property type="entry name" value="G PROTEIN-COUPLED RECEPTOR KINASE/RIBOSOMAL PROTEIN S6 KINASE"/>
    <property type="match status" value="1"/>
</dbReference>
<dbReference type="InterPro" id="IPR017441">
    <property type="entry name" value="Protein_kinase_ATP_BS"/>
</dbReference>
<dbReference type="EMBL" id="JARKIF010000002">
    <property type="protein sequence ID" value="KAJ7646741.1"/>
    <property type="molecule type" value="Genomic_DNA"/>
</dbReference>
<name>A0AAD7CE95_9AGAR</name>
<dbReference type="GO" id="GO:0004674">
    <property type="term" value="F:protein serine/threonine kinase activity"/>
    <property type="evidence" value="ECO:0007669"/>
    <property type="project" value="UniProtKB-KW"/>
</dbReference>
<protein>
    <submittedName>
        <fullName evidence="10">Kinase-like domain-containing protein</fullName>
    </submittedName>
</protein>
<feature type="region of interest" description="Disordered" evidence="7">
    <location>
        <begin position="292"/>
        <end position="332"/>
    </location>
</feature>
<keyword evidence="11" id="KW-1185">Reference proteome</keyword>
<evidence type="ECO:0000313" key="10">
    <source>
        <dbReference type="EMBL" id="KAJ7646741.1"/>
    </source>
</evidence>
<dbReference type="PROSITE" id="PS50011">
    <property type="entry name" value="PROTEIN_KINASE_DOM"/>
    <property type="match status" value="1"/>
</dbReference>
<evidence type="ECO:0000256" key="2">
    <source>
        <dbReference type="ARBA" id="ARBA00022679"/>
    </source>
</evidence>
<organism evidence="10 11">
    <name type="scientific">Roridomyces roridus</name>
    <dbReference type="NCBI Taxonomy" id="1738132"/>
    <lineage>
        <taxon>Eukaryota</taxon>
        <taxon>Fungi</taxon>
        <taxon>Dikarya</taxon>
        <taxon>Basidiomycota</taxon>
        <taxon>Agaricomycotina</taxon>
        <taxon>Agaricomycetes</taxon>
        <taxon>Agaricomycetidae</taxon>
        <taxon>Agaricales</taxon>
        <taxon>Marasmiineae</taxon>
        <taxon>Mycenaceae</taxon>
        <taxon>Roridomyces</taxon>
    </lineage>
</organism>
<feature type="transmembrane region" description="Helical" evidence="8">
    <location>
        <begin position="137"/>
        <end position="160"/>
    </location>
</feature>
<keyword evidence="8" id="KW-0472">Membrane</keyword>
<reference evidence="10" key="1">
    <citation type="submission" date="2023-03" db="EMBL/GenBank/DDBJ databases">
        <title>Massive genome expansion in bonnet fungi (Mycena s.s.) driven by repeated elements and novel gene families across ecological guilds.</title>
        <authorList>
            <consortium name="Lawrence Berkeley National Laboratory"/>
            <person name="Harder C.B."/>
            <person name="Miyauchi S."/>
            <person name="Viragh M."/>
            <person name="Kuo A."/>
            <person name="Thoen E."/>
            <person name="Andreopoulos B."/>
            <person name="Lu D."/>
            <person name="Skrede I."/>
            <person name="Drula E."/>
            <person name="Henrissat B."/>
            <person name="Morin E."/>
            <person name="Kohler A."/>
            <person name="Barry K."/>
            <person name="LaButti K."/>
            <person name="Morin E."/>
            <person name="Salamov A."/>
            <person name="Lipzen A."/>
            <person name="Mereny Z."/>
            <person name="Hegedus B."/>
            <person name="Baldrian P."/>
            <person name="Stursova M."/>
            <person name="Weitz H."/>
            <person name="Taylor A."/>
            <person name="Grigoriev I.V."/>
            <person name="Nagy L.G."/>
            <person name="Martin F."/>
            <person name="Kauserud H."/>
        </authorList>
    </citation>
    <scope>NUCLEOTIDE SEQUENCE</scope>
    <source>
        <strain evidence="10">9284</strain>
    </source>
</reference>
<dbReference type="Gene3D" id="1.10.510.10">
    <property type="entry name" value="Transferase(Phosphotransferase) domain 1"/>
    <property type="match status" value="1"/>
</dbReference>
<dbReference type="SUPFAM" id="SSF56112">
    <property type="entry name" value="Protein kinase-like (PK-like)"/>
    <property type="match status" value="1"/>
</dbReference>
<evidence type="ECO:0000256" key="8">
    <source>
        <dbReference type="SAM" id="Phobius"/>
    </source>
</evidence>
<keyword evidence="1" id="KW-0723">Serine/threonine-protein kinase</keyword>
<feature type="transmembrane region" description="Helical" evidence="8">
    <location>
        <begin position="105"/>
        <end position="125"/>
    </location>
</feature>
<evidence type="ECO:0000256" key="6">
    <source>
        <dbReference type="PROSITE-ProRule" id="PRU10141"/>
    </source>
</evidence>
<keyword evidence="5 6" id="KW-0067">ATP-binding</keyword>
<sequence length="719" mass="80038">MSAERVLHSLHVPKATKRVSILRSFVWVDVSSQFGHASSPPSSLVWPIPNAPSTPPSTAPWPSSYVDLSRAMRFRPSLHPPTRTIPWDIPGTKTIPSGDYQGTSALPVISFFMTLAACAVVLSLLSRFGVMRHLVKMVDACIFVTLVILLAPIAILVHVARRGVHVVRHPIFLSQHVVALKLHHIHTQIIRCIVHSKRLLSGVFDSIKLGVGKSLVNIGSACAVALLVLPVALLIHLVDFTFVLIEQKQDQRLDQPVPDPPDPRPDPPPDPRVASRVEAQDVDAHSNHTTTSYATAQGANTEPLSGNTGPSQSTTEHLREDTSNARTGRQSKRCILKSLDHTMLRVKDQLGRGGFGEVLKVEDKTTGKVYAIKKVHRSRDKQEQAVVFHEVSCHLRMADDAAVPVIHGFYEDPWRFYILMDCGRRCFADLFTALTVDSVRFYAAQLVLGLQSLRNRGILHRDLKSDILLLGVGGNLVIIDFGLARSFEDPKPDDWDNPHYTRMKCGTKGYTCAEMEMNRFYSFNADSWSFGVVLYEWLAAGEASRWMLFILVLARLTHCLYQMPAFHLTTIRSCVYSLTKYFLCATVNALRTGESSSGIQCEALSTTGKPMRIAESHLQPSTLESILEYTLTLLSVFFLNTSLRIEPGPRRRCRPVEGQRRWRRRGEADDEMTGFVRRPVLVGNAHQGPPPDDRFTTTRQLECWRCPSPAAAGVLGACS</sequence>
<keyword evidence="8" id="KW-0812">Transmembrane</keyword>
<feature type="compositionally biased region" description="Basic and acidic residues" evidence="7">
    <location>
        <begin position="261"/>
        <end position="274"/>
    </location>
</feature>
<dbReference type="PROSITE" id="PS00107">
    <property type="entry name" value="PROTEIN_KINASE_ATP"/>
    <property type="match status" value="1"/>
</dbReference>
<keyword evidence="4 10" id="KW-0418">Kinase</keyword>
<keyword evidence="2" id="KW-0808">Transferase</keyword>
<feature type="binding site" evidence="6">
    <location>
        <position position="374"/>
    </location>
    <ligand>
        <name>ATP</name>
        <dbReference type="ChEBI" id="CHEBI:30616"/>
    </ligand>
</feature>
<comment type="caution">
    <text evidence="10">The sequence shown here is derived from an EMBL/GenBank/DDBJ whole genome shotgun (WGS) entry which is preliminary data.</text>
</comment>
<keyword evidence="3 6" id="KW-0547">Nucleotide-binding</keyword>
<feature type="compositionally biased region" description="Polar residues" evidence="7">
    <location>
        <begin position="292"/>
        <end position="315"/>
    </location>
</feature>
<proteinExistence type="predicted"/>
<evidence type="ECO:0000259" key="9">
    <source>
        <dbReference type="PROSITE" id="PS50011"/>
    </source>
</evidence>
<feature type="transmembrane region" description="Helical" evidence="8">
    <location>
        <begin position="218"/>
        <end position="245"/>
    </location>
</feature>
<evidence type="ECO:0000313" key="11">
    <source>
        <dbReference type="Proteomes" id="UP001221142"/>
    </source>
</evidence>
<dbReference type="GO" id="GO:0005524">
    <property type="term" value="F:ATP binding"/>
    <property type="evidence" value="ECO:0007669"/>
    <property type="project" value="UniProtKB-UniRule"/>
</dbReference>
<dbReference type="PANTHER" id="PTHR24355:SF18">
    <property type="entry name" value="G PROTEIN-COUPLED RECEPTOR KINASE"/>
    <property type="match status" value="1"/>
</dbReference>
<evidence type="ECO:0000256" key="3">
    <source>
        <dbReference type="ARBA" id="ARBA00022741"/>
    </source>
</evidence>
<dbReference type="InterPro" id="IPR011009">
    <property type="entry name" value="Kinase-like_dom_sf"/>
</dbReference>
<dbReference type="Pfam" id="PF00069">
    <property type="entry name" value="Pkinase"/>
    <property type="match status" value="1"/>
</dbReference>
<evidence type="ECO:0000256" key="1">
    <source>
        <dbReference type="ARBA" id="ARBA00022527"/>
    </source>
</evidence>
<dbReference type="AlphaFoldDB" id="A0AAD7CE95"/>
<dbReference type="InterPro" id="IPR000719">
    <property type="entry name" value="Prot_kinase_dom"/>
</dbReference>
<feature type="domain" description="Protein kinase" evidence="9">
    <location>
        <begin position="344"/>
        <end position="663"/>
    </location>
</feature>
<evidence type="ECO:0000256" key="4">
    <source>
        <dbReference type="ARBA" id="ARBA00022777"/>
    </source>
</evidence>